<evidence type="ECO:0000313" key="1">
    <source>
        <dbReference type="EMBL" id="CAK9878112.1"/>
    </source>
</evidence>
<dbReference type="EMBL" id="OZ023707">
    <property type="protein sequence ID" value="CAK9878112.1"/>
    <property type="molecule type" value="Genomic_DNA"/>
</dbReference>
<proteinExistence type="predicted"/>
<gene>
    <name evidence="1" type="ORF">CSSPJE1EN2_LOCUS19937</name>
</gene>
<accession>A0ABP1BQ48</accession>
<feature type="non-terminal residue" evidence="1">
    <location>
        <position position="1"/>
    </location>
</feature>
<feature type="non-terminal residue" evidence="1">
    <location>
        <position position="198"/>
    </location>
</feature>
<keyword evidence="2" id="KW-1185">Reference proteome</keyword>
<protein>
    <submittedName>
        <fullName evidence="1">Uncharacterized protein</fullName>
    </submittedName>
</protein>
<organism evidence="1 2">
    <name type="scientific">Sphagnum jensenii</name>
    <dbReference type="NCBI Taxonomy" id="128206"/>
    <lineage>
        <taxon>Eukaryota</taxon>
        <taxon>Viridiplantae</taxon>
        <taxon>Streptophyta</taxon>
        <taxon>Embryophyta</taxon>
        <taxon>Bryophyta</taxon>
        <taxon>Sphagnophytina</taxon>
        <taxon>Sphagnopsida</taxon>
        <taxon>Sphagnales</taxon>
        <taxon>Sphagnaceae</taxon>
        <taxon>Sphagnum</taxon>
    </lineage>
</organism>
<dbReference type="Proteomes" id="UP001497522">
    <property type="component" value="Chromosome 6"/>
</dbReference>
<evidence type="ECO:0000313" key="2">
    <source>
        <dbReference type="Proteomes" id="UP001497522"/>
    </source>
</evidence>
<name>A0ABP1BQ48_9BRYO</name>
<sequence length="198" mass="22872">MAGMKIKKRLLSHLRTFHCHHQNICLDDERVTTPNLMDQSVWRALTFSSGVEVPHCYYTLKSYWQCDCCPLVYDSGLRKNLGSPGALWTHQSSVIQLKEVGAISSPNESKNNFELDEVTRSCFLSAVKSMTHKEEINRNMQWVLPEYLRTGWKKKLQACFSQFSVLTPESSCRRIMICQWTVDTKHDLDLRGLSREAL</sequence>
<reference evidence="1" key="1">
    <citation type="submission" date="2024-03" db="EMBL/GenBank/DDBJ databases">
        <authorList>
            <consortium name="ELIXIR-Norway"/>
            <consortium name="Elixir Norway"/>
        </authorList>
    </citation>
    <scope>NUCLEOTIDE SEQUENCE</scope>
</reference>